<reference evidence="1 2" key="1">
    <citation type="submission" date="2016-06" db="EMBL/GenBank/DDBJ databases">
        <title>Bacteriophages play LEGO with their Carbohydrate Binding Modules.</title>
        <authorList>
            <person name="Hayes S."/>
        </authorList>
    </citation>
    <scope>NUCLEOTIDE SEQUENCE [LARGE SCALE GENOMIC DNA]</scope>
</reference>
<gene>
    <name evidence="1" type="ORF">MW18L_032</name>
</gene>
<dbReference type="EMBL" id="KX379673">
    <property type="protein sequence ID" value="ANY28543.1"/>
    <property type="molecule type" value="Genomic_DNA"/>
</dbReference>
<sequence length="40" mass="4797">MIVLTTRKQQIVNEYGINTTFTEEQMKDICILLKRFKVYS</sequence>
<organism evidence="1 2">
    <name type="scientific">Lactococcus phage MW18L</name>
    <dbReference type="NCBI Taxonomy" id="1874592"/>
    <lineage>
        <taxon>Viruses</taxon>
        <taxon>Duplodnaviria</taxon>
        <taxon>Heunggongvirae</taxon>
        <taxon>Uroviricota</taxon>
        <taxon>Caudoviricetes</taxon>
        <taxon>Skunavirus</taxon>
        <taxon>Skunavirus sv16W23</taxon>
    </lineage>
</organism>
<proteinExistence type="predicted"/>
<evidence type="ECO:0000313" key="2">
    <source>
        <dbReference type="Proteomes" id="UP000240917"/>
    </source>
</evidence>
<name>A0A2H4ERN2_9CAUD</name>
<evidence type="ECO:0000313" key="1">
    <source>
        <dbReference type="EMBL" id="ANY28543.1"/>
    </source>
</evidence>
<dbReference type="Proteomes" id="UP000240917">
    <property type="component" value="Segment"/>
</dbReference>
<accession>A0A2H4ERN2</accession>
<protein>
    <submittedName>
        <fullName evidence="1">Uncharacterized protein</fullName>
    </submittedName>
</protein>